<keyword evidence="3" id="KW-1185">Reference proteome</keyword>
<feature type="compositionally biased region" description="Polar residues" evidence="1">
    <location>
        <begin position="86"/>
        <end position="98"/>
    </location>
</feature>
<comment type="caution">
    <text evidence="2">The sequence shown here is derived from an EMBL/GenBank/DDBJ whole genome shotgun (WGS) entry which is preliminary data.</text>
</comment>
<dbReference type="EMBL" id="BGZK01000120">
    <property type="protein sequence ID" value="GBP20630.1"/>
    <property type="molecule type" value="Genomic_DNA"/>
</dbReference>
<gene>
    <name evidence="2" type="ORF">EVAR_93744_1</name>
</gene>
<accession>A0A4C1U2Z1</accession>
<feature type="region of interest" description="Disordered" evidence="1">
    <location>
        <begin position="74"/>
        <end position="98"/>
    </location>
</feature>
<evidence type="ECO:0000313" key="3">
    <source>
        <dbReference type="Proteomes" id="UP000299102"/>
    </source>
</evidence>
<proteinExistence type="predicted"/>
<name>A0A4C1U2Z1_EUMVA</name>
<reference evidence="2 3" key="1">
    <citation type="journal article" date="2019" name="Commun. Biol.">
        <title>The bagworm genome reveals a unique fibroin gene that provides high tensile strength.</title>
        <authorList>
            <person name="Kono N."/>
            <person name="Nakamura H."/>
            <person name="Ohtoshi R."/>
            <person name="Tomita M."/>
            <person name="Numata K."/>
            <person name="Arakawa K."/>
        </authorList>
    </citation>
    <scope>NUCLEOTIDE SEQUENCE [LARGE SCALE GENOMIC DNA]</scope>
</reference>
<protein>
    <submittedName>
        <fullName evidence="2">Uncharacterized protein</fullName>
    </submittedName>
</protein>
<evidence type="ECO:0000313" key="2">
    <source>
        <dbReference type="EMBL" id="GBP20630.1"/>
    </source>
</evidence>
<organism evidence="2 3">
    <name type="scientific">Eumeta variegata</name>
    <name type="common">Bagworm moth</name>
    <name type="synonym">Eumeta japonica</name>
    <dbReference type="NCBI Taxonomy" id="151549"/>
    <lineage>
        <taxon>Eukaryota</taxon>
        <taxon>Metazoa</taxon>
        <taxon>Ecdysozoa</taxon>
        <taxon>Arthropoda</taxon>
        <taxon>Hexapoda</taxon>
        <taxon>Insecta</taxon>
        <taxon>Pterygota</taxon>
        <taxon>Neoptera</taxon>
        <taxon>Endopterygota</taxon>
        <taxon>Lepidoptera</taxon>
        <taxon>Glossata</taxon>
        <taxon>Ditrysia</taxon>
        <taxon>Tineoidea</taxon>
        <taxon>Psychidae</taxon>
        <taxon>Oiketicinae</taxon>
        <taxon>Eumeta</taxon>
    </lineage>
</organism>
<dbReference type="Proteomes" id="UP000299102">
    <property type="component" value="Unassembled WGS sequence"/>
</dbReference>
<evidence type="ECO:0000256" key="1">
    <source>
        <dbReference type="SAM" id="MobiDB-lite"/>
    </source>
</evidence>
<sequence length="122" mass="13194">MPEAVHALTDYPLAQALFDTPSCSVNNRAIMQISLAVNDTCTYEIVDVPVGRTSEAAIDQPARFRSVFIRAPCTSRAPRPRGGLRQTPTREGSATLPGSSCVARQADGMCAETFRDPILTIR</sequence>
<dbReference type="AlphaFoldDB" id="A0A4C1U2Z1"/>